<dbReference type="AlphaFoldDB" id="S4MKG4"/>
<proteinExistence type="predicted"/>
<dbReference type="EMBL" id="AOPY01001582">
    <property type="protein sequence ID" value="EPJ36085.1"/>
    <property type="molecule type" value="Genomic_DNA"/>
</dbReference>
<gene>
    <name evidence="1" type="ORF">STAFG_6836</name>
</gene>
<dbReference type="HOGENOM" id="CLU_3048253_0_0_11"/>
<accession>S4MKG4</accession>
<name>S4MKG4_9ACTN</name>
<reference evidence="1 2" key="1">
    <citation type="submission" date="2013-02" db="EMBL/GenBank/DDBJ databases">
        <title>Draft Genome Sequence of Streptomyces afghaniensis, Which Produces Compounds of the Julimycin B-Complex.</title>
        <authorList>
            <person name="Gruening B.A."/>
            <person name="Praeg A."/>
            <person name="Erxleben A."/>
            <person name="Guenther S."/>
            <person name="Fiedler H.-P."/>
            <person name="Goodfellow M."/>
            <person name="Mueller M."/>
        </authorList>
    </citation>
    <scope>NUCLEOTIDE SEQUENCE [LARGE SCALE GENOMIC DNA]</scope>
    <source>
        <strain evidence="1 2">772</strain>
    </source>
</reference>
<organism evidence="1 2">
    <name type="scientific">Streptomyces afghaniensis 772</name>
    <dbReference type="NCBI Taxonomy" id="1283301"/>
    <lineage>
        <taxon>Bacteria</taxon>
        <taxon>Bacillati</taxon>
        <taxon>Actinomycetota</taxon>
        <taxon>Actinomycetes</taxon>
        <taxon>Kitasatosporales</taxon>
        <taxon>Streptomycetaceae</taxon>
        <taxon>Streptomyces</taxon>
    </lineage>
</organism>
<evidence type="ECO:0000313" key="1">
    <source>
        <dbReference type="EMBL" id="EPJ36085.1"/>
    </source>
</evidence>
<evidence type="ECO:0000313" key="2">
    <source>
        <dbReference type="Proteomes" id="UP000015001"/>
    </source>
</evidence>
<dbReference type="PATRIC" id="fig|1283301.3.peg.6787"/>
<protein>
    <submittedName>
        <fullName evidence="1">Uncharacterized protein</fullName>
    </submittedName>
</protein>
<keyword evidence="2" id="KW-1185">Reference proteome</keyword>
<sequence length="54" mass="5916">MDEGFTLVCQVTSTAPVVLAVGARVRVVRAVAPVDQGLPLIELTHRATSLERWW</sequence>
<dbReference type="Proteomes" id="UP000015001">
    <property type="component" value="Unassembled WGS sequence"/>
</dbReference>
<comment type="caution">
    <text evidence="1">The sequence shown here is derived from an EMBL/GenBank/DDBJ whole genome shotgun (WGS) entry which is preliminary data.</text>
</comment>